<dbReference type="FunFam" id="3.30.300.30:FF:000008">
    <property type="entry name" value="2,3-dihydroxybenzoate-AMP ligase"/>
    <property type="match status" value="1"/>
</dbReference>
<dbReference type="Gene3D" id="3.30.300.30">
    <property type="match status" value="1"/>
</dbReference>
<reference evidence="6" key="1">
    <citation type="submission" date="2020-10" db="EMBL/GenBank/DDBJ databases">
        <authorList>
            <person name="Gilroy R."/>
        </authorList>
    </citation>
    <scope>NUCLEOTIDE SEQUENCE</scope>
    <source>
        <strain evidence="6">23406</strain>
    </source>
</reference>
<dbReference type="InterPro" id="IPR025110">
    <property type="entry name" value="AMP-bd_C"/>
</dbReference>
<evidence type="ECO:0000256" key="2">
    <source>
        <dbReference type="ARBA" id="ARBA00022598"/>
    </source>
</evidence>
<name>A0A9D1SYG4_9FIRM</name>
<proteinExistence type="inferred from homology"/>
<protein>
    <submittedName>
        <fullName evidence="6">AMP-binding protein</fullName>
    </submittedName>
</protein>
<dbReference type="PANTHER" id="PTHR43201">
    <property type="entry name" value="ACYL-COA SYNTHETASE"/>
    <property type="match status" value="1"/>
</dbReference>
<dbReference type="Pfam" id="PF00501">
    <property type="entry name" value="AMP-binding"/>
    <property type="match status" value="1"/>
</dbReference>
<evidence type="ECO:0000313" key="6">
    <source>
        <dbReference type="EMBL" id="HIV00882.1"/>
    </source>
</evidence>
<evidence type="ECO:0000313" key="7">
    <source>
        <dbReference type="Proteomes" id="UP000886891"/>
    </source>
</evidence>
<dbReference type="FunFam" id="3.40.50.12780:FF:000003">
    <property type="entry name" value="Long-chain-fatty-acid--CoA ligase FadD"/>
    <property type="match status" value="1"/>
</dbReference>
<dbReference type="Gene3D" id="3.40.50.980">
    <property type="match status" value="2"/>
</dbReference>
<dbReference type="CDD" id="cd05917">
    <property type="entry name" value="FACL_like_2"/>
    <property type="match status" value="1"/>
</dbReference>
<dbReference type="AlphaFoldDB" id="A0A9D1SYG4"/>
<evidence type="ECO:0000259" key="5">
    <source>
        <dbReference type="Pfam" id="PF13193"/>
    </source>
</evidence>
<keyword evidence="3" id="KW-0812">Transmembrane</keyword>
<comment type="caution">
    <text evidence="6">The sequence shown here is derived from an EMBL/GenBank/DDBJ whole genome shotgun (WGS) entry which is preliminary data.</text>
</comment>
<dbReference type="EMBL" id="DVOH01000057">
    <property type="protein sequence ID" value="HIV00882.1"/>
    <property type="molecule type" value="Genomic_DNA"/>
</dbReference>
<dbReference type="InterPro" id="IPR045851">
    <property type="entry name" value="AMP-bd_C_sf"/>
</dbReference>
<dbReference type="PROSITE" id="PS00455">
    <property type="entry name" value="AMP_BINDING"/>
    <property type="match status" value="1"/>
</dbReference>
<accession>A0A9D1SYG4</accession>
<dbReference type="GO" id="GO:0006631">
    <property type="term" value="P:fatty acid metabolic process"/>
    <property type="evidence" value="ECO:0007669"/>
    <property type="project" value="TreeGrafter"/>
</dbReference>
<dbReference type="Proteomes" id="UP000886891">
    <property type="component" value="Unassembled WGS sequence"/>
</dbReference>
<dbReference type="Pfam" id="PF13193">
    <property type="entry name" value="AMP-binding_C"/>
    <property type="match status" value="1"/>
</dbReference>
<feature type="domain" description="AMP-binding enzyme C-terminal" evidence="5">
    <location>
        <begin position="453"/>
        <end position="528"/>
    </location>
</feature>
<dbReference type="SUPFAM" id="SSF56801">
    <property type="entry name" value="Acetyl-CoA synthetase-like"/>
    <property type="match status" value="1"/>
</dbReference>
<dbReference type="PANTHER" id="PTHR43201:SF5">
    <property type="entry name" value="MEDIUM-CHAIN ACYL-COA LIGASE ACSF2, MITOCHONDRIAL"/>
    <property type="match status" value="1"/>
</dbReference>
<dbReference type="InterPro" id="IPR000873">
    <property type="entry name" value="AMP-dep_synth/lig_dom"/>
</dbReference>
<dbReference type="GO" id="GO:0031956">
    <property type="term" value="F:medium-chain fatty acid-CoA ligase activity"/>
    <property type="evidence" value="ECO:0007669"/>
    <property type="project" value="TreeGrafter"/>
</dbReference>
<gene>
    <name evidence="6" type="ORF">IAB14_07215</name>
</gene>
<organism evidence="6 7">
    <name type="scientific">Candidatus Stercoripulliclostridium merdipullorum</name>
    <dbReference type="NCBI Taxonomy" id="2840952"/>
    <lineage>
        <taxon>Bacteria</taxon>
        <taxon>Bacillati</taxon>
        <taxon>Bacillota</taxon>
        <taxon>Clostridia</taxon>
        <taxon>Eubacteriales</taxon>
        <taxon>Candidatus Stercoripulliclostridium</taxon>
    </lineage>
</organism>
<feature type="domain" description="AMP-dependent synthetase/ligase" evidence="4">
    <location>
        <begin position="14"/>
        <end position="402"/>
    </location>
</feature>
<evidence type="ECO:0000256" key="3">
    <source>
        <dbReference type="SAM" id="Phobius"/>
    </source>
</evidence>
<evidence type="ECO:0000259" key="4">
    <source>
        <dbReference type="Pfam" id="PF00501"/>
    </source>
</evidence>
<dbReference type="InterPro" id="IPR020845">
    <property type="entry name" value="AMP-binding_CS"/>
</dbReference>
<sequence length="554" mass="62794">MDKLMNITVGDLLENIAKKYPTRPAVKYIEVNYTRTYYEFNKEVDKFAKGLLGMGLKKGDHVAVWATNYPEWLVLLFATARIGVVLVTVNTNYKENELEYLLKHSDSRAVFICDGLKDIDCEKTIYSICPELKKCKPGQLESERLPRLQFVVSFDNYYEGMYHWSQIPYFGVLVSNDEYTALRKSLSPDDVINMQYTSGTTGFPKGVMLTHNNIVNNGQAIGDCMKFTHRDRLCIPVPFFHCFGLVLAIMASVTHAAAMVPLLWYTPMKVMHAIEYEKCTAVHGVPTMYIGILEHRDFAKYDFSSLRTGIMAGSPCPIKVMQDVIDKMHMSEITITYGQTEASPACTMTTVDETIEDRVGTVGKELPFMETRIVDPDSGEPLPDGMPGEFCVRGYNVMKGYYKMPEATAAAIDKDGWLHTGDLAVRDERGYYRITGRIKDMIIRGGENIFPKEIEDFIYTHPDVRDVQIVAVPSERYGEEAFAFIIKKPGATVTEQEIKNFVKNNMARHKVPSYVAFIDAFPMTASGKIQKFKLREIARELAGVEAKNFEFKDE</sequence>
<comment type="similarity">
    <text evidence="1">Belongs to the ATP-dependent AMP-binding enzyme family.</text>
</comment>
<dbReference type="Gene3D" id="2.30.38.10">
    <property type="entry name" value="Luciferase, Domain 3"/>
    <property type="match status" value="1"/>
</dbReference>
<keyword evidence="3" id="KW-1133">Transmembrane helix</keyword>
<keyword evidence="3" id="KW-0472">Membrane</keyword>
<feature type="transmembrane region" description="Helical" evidence="3">
    <location>
        <begin position="239"/>
        <end position="265"/>
    </location>
</feature>
<reference evidence="6" key="2">
    <citation type="journal article" date="2021" name="PeerJ">
        <title>Extensive microbial diversity within the chicken gut microbiome revealed by metagenomics and culture.</title>
        <authorList>
            <person name="Gilroy R."/>
            <person name="Ravi A."/>
            <person name="Getino M."/>
            <person name="Pursley I."/>
            <person name="Horton D.L."/>
            <person name="Alikhan N.F."/>
            <person name="Baker D."/>
            <person name="Gharbi K."/>
            <person name="Hall N."/>
            <person name="Watson M."/>
            <person name="Adriaenssens E.M."/>
            <person name="Foster-Nyarko E."/>
            <person name="Jarju S."/>
            <person name="Secka A."/>
            <person name="Antonio M."/>
            <person name="Oren A."/>
            <person name="Chaudhuri R.R."/>
            <person name="La Ragione R."/>
            <person name="Hildebrand F."/>
            <person name="Pallen M.J."/>
        </authorList>
    </citation>
    <scope>NUCLEOTIDE SEQUENCE</scope>
    <source>
        <strain evidence="6">23406</strain>
    </source>
</reference>
<keyword evidence="2" id="KW-0436">Ligase</keyword>
<evidence type="ECO:0000256" key="1">
    <source>
        <dbReference type="ARBA" id="ARBA00006432"/>
    </source>
</evidence>